<name>A0A381VKQ6_9ZZZZ</name>
<dbReference type="EMBL" id="UINC01009110">
    <property type="protein sequence ID" value="SVA40919.1"/>
    <property type="molecule type" value="Genomic_DNA"/>
</dbReference>
<sequence>TNERNIVILNQLPRMIVVATFFVGFVATTQAAPKQTICPLMIEEEIDEEEFIEYKGVKVFTCCGTCKKMWKQNPDYYAVVSVKQAPQLAAVASKTIKPMKQQFCPVYSDTRVHPKSLSMEHKGQKIYFSKKRAMDRFKANPAKYEKNLK</sequence>
<reference evidence="1" key="1">
    <citation type="submission" date="2018-05" db="EMBL/GenBank/DDBJ databases">
        <authorList>
            <person name="Lanie J.A."/>
            <person name="Ng W.-L."/>
            <person name="Kazmierczak K.M."/>
            <person name="Andrzejewski T.M."/>
            <person name="Davidsen T.M."/>
            <person name="Wayne K.J."/>
            <person name="Tettelin H."/>
            <person name="Glass J.I."/>
            <person name="Rusch D."/>
            <person name="Podicherti R."/>
            <person name="Tsui H.-C.T."/>
            <person name="Winkler M.E."/>
        </authorList>
    </citation>
    <scope>NUCLEOTIDE SEQUENCE</scope>
</reference>
<evidence type="ECO:0000313" key="1">
    <source>
        <dbReference type="EMBL" id="SVA40919.1"/>
    </source>
</evidence>
<protein>
    <recommendedName>
        <fullName evidence="2">YHS domain-containing protein</fullName>
    </recommendedName>
</protein>
<dbReference type="AlphaFoldDB" id="A0A381VKQ6"/>
<organism evidence="1">
    <name type="scientific">marine metagenome</name>
    <dbReference type="NCBI Taxonomy" id="408172"/>
    <lineage>
        <taxon>unclassified sequences</taxon>
        <taxon>metagenomes</taxon>
        <taxon>ecological metagenomes</taxon>
    </lineage>
</organism>
<evidence type="ECO:0008006" key="2">
    <source>
        <dbReference type="Google" id="ProtNLM"/>
    </source>
</evidence>
<accession>A0A381VKQ6</accession>
<proteinExistence type="predicted"/>
<feature type="non-terminal residue" evidence="1">
    <location>
        <position position="1"/>
    </location>
</feature>
<gene>
    <name evidence="1" type="ORF">METZ01_LOCUS93773</name>
</gene>